<gene>
    <name evidence="2" type="primary">yidD</name>
    <name evidence="2" type="ORF">ISQ63_01125</name>
</gene>
<accession>A0A937I6U6</accession>
<protein>
    <recommendedName>
        <fullName evidence="1">Putative membrane protein insertion efficiency factor</fullName>
    </recommendedName>
</protein>
<reference evidence="2" key="1">
    <citation type="submission" date="2020-10" db="EMBL/GenBank/DDBJ databases">
        <title>Microbiome of the Black Sea water column analyzed by genome centric metagenomics.</title>
        <authorList>
            <person name="Cabello-Yeves P.J."/>
            <person name="Callieri C."/>
            <person name="Picazo A."/>
            <person name="Mehrshad M."/>
            <person name="Haro-Moreno J.M."/>
            <person name="Roda-Garcia J."/>
            <person name="Dzembekova N."/>
            <person name="Slabakova V."/>
            <person name="Slabakova N."/>
            <person name="Moncheva S."/>
            <person name="Rodriguez-Valera F."/>
        </authorList>
    </citation>
    <scope>NUCLEOTIDE SEQUENCE</scope>
    <source>
        <strain evidence="2">BS307-5m-G49</strain>
    </source>
</reference>
<dbReference type="HAMAP" id="MF_00386">
    <property type="entry name" value="UPF0161_YidD"/>
    <property type="match status" value="1"/>
</dbReference>
<dbReference type="SMART" id="SM01234">
    <property type="entry name" value="Haemolytic"/>
    <property type="match status" value="1"/>
</dbReference>
<dbReference type="EMBL" id="JADHQC010000003">
    <property type="protein sequence ID" value="MBL6811466.1"/>
    <property type="molecule type" value="Genomic_DNA"/>
</dbReference>
<comment type="similarity">
    <text evidence="1">Belongs to the UPF0161 family.</text>
</comment>
<evidence type="ECO:0000313" key="2">
    <source>
        <dbReference type="EMBL" id="MBL6811466.1"/>
    </source>
</evidence>
<keyword evidence="1" id="KW-0472">Membrane</keyword>
<comment type="caution">
    <text evidence="2">The sequence shown here is derived from an EMBL/GenBank/DDBJ whole genome shotgun (WGS) entry which is preliminary data.</text>
</comment>
<name>A0A937I6U6_9GAMM</name>
<comment type="function">
    <text evidence="1">Could be involved in insertion of integral membrane proteins into the membrane.</text>
</comment>
<keyword evidence="1" id="KW-1003">Cell membrane</keyword>
<dbReference type="Proteomes" id="UP000744438">
    <property type="component" value="Unassembled WGS sequence"/>
</dbReference>
<organism evidence="2 3">
    <name type="scientific">SAR86 cluster bacterium</name>
    <dbReference type="NCBI Taxonomy" id="2030880"/>
    <lineage>
        <taxon>Bacteria</taxon>
        <taxon>Pseudomonadati</taxon>
        <taxon>Pseudomonadota</taxon>
        <taxon>Gammaproteobacteria</taxon>
        <taxon>SAR86 cluster</taxon>
    </lineage>
</organism>
<evidence type="ECO:0000313" key="3">
    <source>
        <dbReference type="Proteomes" id="UP000744438"/>
    </source>
</evidence>
<dbReference type="AlphaFoldDB" id="A0A937I6U6"/>
<dbReference type="PANTHER" id="PTHR33383:SF1">
    <property type="entry name" value="MEMBRANE PROTEIN INSERTION EFFICIENCY FACTOR-RELATED"/>
    <property type="match status" value="1"/>
</dbReference>
<evidence type="ECO:0000256" key="1">
    <source>
        <dbReference type="HAMAP-Rule" id="MF_00386"/>
    </source>
</evidence>
<dbReference type="NCBIfam" id="TIGR00278">
    <property type="entry name" value="membrane protein insertion efficiency factor YidD"/>
    <property type="match status" value="1"/>
</dbReference>
<sequence length="73" mass="8220">MKKIIVFLIKFYQITLSPLLGPNCRFQPTCSQFMIEAIKHHGVLKGLSLGFKRISKCHPFGANGYDPVPGKEE</sequence>
<dbReference type="PANTHER" id="PTHR33383">
    <property type="entry name" value="MEMBRANE PROTEIN INSERTION EFFICIENCY FACTOR-RELATED"/>
    <property type="match status" value="1"/>
</dbReference>
<dbReference type="InterPro" id="IPR002696">
    <property type="entry name" value="Membr_insert_effic_factor_YidD"/>
</dbReference>
<comment type="subcellular location">
    <subcellularLocation>
        <location evidence="1">Cell membrane</location>
        <topology evidence="1">Peripheral membrane protein</topology>
        <orientation evidence="1">Cytoplasmic side</orientation>
    </subcellularLocation>
</comment>
<dbReference type="Pfam" id="PF01809">
    <property type="entry name" value="YidD"/>
    <property type="match status" value="1"/>
</dbReference>
<dbReference type="GO" id="GO:0005886">
    <property type="term" value="C:plasma membrane"/>
    <property type="evidence" value="ECO:0007669"/>
    <property type="project" value="UniProtKB-SubCell"/>
</dbReference>
<proteinExistence type="inferred from homology"/>